<evidence type="ECO:0000313" key="2">
    <source>
        <dbReference type="Proteomes" id="UP000664815"/>
    </source>
</evidence>
<accession>A0A9D8KW93</accession>
<evidence type="ECO:0000313" key="1">
    <source>
        <dbReference type="EMBL" id="MBN8799504.1"/>
    </source>
</evidence>
<reference evidence="1" key="1">
    <citation type="submission" date="2021-02" db="EMBL/GenBank/DDBJ databases">
        <title>Thiocyanate and organic carbon inputs drive convergent selection for specific autotrophic Afipia and Thiobacillus strains within complex microbiomes.</title>
        <authorList>
            <person name="Huddy R.J."/>
            <person name="Sachdeva R."/>
            <person name="Kadzinga F."/>
            <person name="Kantor R.S."/>
            <person name="Harrison S.T.L."/>
            <person name="Banfield J.F."/>
        </authorList>
    </citation>
    <scope>NUCLEOTIDE SEQUENCE</scope>
    <source>
        <strain evidence="1">SCN18_10_11_15_R1_P_69_7</strain>
    </source>
</reference>
<organism evidence="1 2">
    <name type="scientific">Stenotrophomonas nitritireducens</name>
    <dbReference type="NCBI Taxonomy" id="83617"/>
    <lineage>
        <taxon>Bacteria</taxon>
        <taxon>Pseudomonadati</taxon>
        <taxon>Pseudomonadota</taxon>
        <taxon>Gammaproteobacteria</taxon>
        <taxon>Lysobacterales</taxon>
        <taxon>Lysobacteraceae</taxon>
        <taxon>Stenotrophomonas</taxon>
    </lineage>
</organism>
<dbReference type="SUPFAM" id="SSF82171">
    <property type="entry name" value="DPP6 N-terminal domain-like"/>
    <property type="match status" value="1"/>
</dbReference>
<dbReference type="Gene3D" id="2.120.10.30">
    <property type="entry name" value="TolB, C-terminal domain"/>
    <property type="match status" value="1"/>
</dbReference>
<dbReference type="Proteomes" id="UP000664815">
    <property type="component" value="Unassembled WGS sequence"/>
</dbReference>
<feature type="non-terminal residue" evidence="1">
    <location>
        <position position="89"/>
    </location>
</feature>
<sequence>MFGNPERANVQISPDGRYLGWVAAVDGVLNVWVAPADDIGKARAVTADKARGIRQYFWSHRPDTLLYLRDTGGDENFHLFSVDLASGQA</sequence>
<dbReference type="EMBL" id="JAFKMG010000853">
    <property type="protein sequence ID" value="MBN8799504.1"/>
    <property type="molecule type" value="Genomic_DNA"/>
</dbReference>
<dbReference type="InterPro" id="IPR011042">
    <property type="entry name" value="6-blade_b-propeller_TolB-like"/>
</dbReference>
<comment type="caution">
    <text evidence="1">The sequence shown here is derived from an EMBL/GenBank/DDBJ whole genome shotgun (WGS) entry which is preliminary data.</text>
</comment>
<gene>
    <name evidence="1" type="ORF">J0H45_09130</name>
</gene>
<proteinExistence type="predicted"/>
<dbReference type="AlphaFoldDB" id="A0A9D8KW93"/>
<name>A0A9D8KW93_9GAMM</name>
<protein>
    <submittedName>
        <fullName evidence="1">S9 family peptidase</fullName>
    </submittedName>
</protein>